<evidence type="ECO:0000256" key="2">
    <source>
        <dbReference type="ARBA" id="ARBA00022475"/>
    </source>
</evidence>
<keyword evidence="9" id="KW-0732">Signal</keyword>
<protein>
    <submittedName>
        <fullName evidence="11">Putative biopolymer transport protein exbb-related protein</fullName>
    </submittedName>
</protein>
<proteinExistence type="inferred from homology"/>
<keyword evidence="4 8" id="KW-1133">Transmembrane helix</keyword>
<evidence type="ECO:0000256" key="8">
    <source>
        <dbReference type="SAM" id="Phobius"/>
    </source>
</evidence>
<comment type="similarity">
    <text evidence="6">Belongs to the exbB/tolQ family.</text>
</comment>
<reference evidence="11 12" key="1">
    <citation type="journal article" date="2012" name="Int. J. Syst. Evol. Microbiol.">
        <title>Vibrio caribbeanicus sp. nov., isolated from the marine sponge Scleritoderma cyanea.</title>
        <authorList>
            <person name="Hoffmann M."/>
            <person name="Monday S.R."/>
            <person name="Allard M.W."/>
            <person name="Strain E.A."/>
            <person name="Whittaker P."/>
            <person name="Naum M."/>
            <person name="McCarthy P.J."/>
            <person name="Lopez J.V."/>
            <person name="Fischer M."/>
            <person name="Brown E.W."/>
        </authorList>
    </citation>
    <scope>NUCLEOTIDE SEQUENCE [LARGE SCALE GENOMIC DNA]</scope>
    <source>
        <strain evidence="12">DSMZ 21326</strain>
    </source>
</reference>
<feature type="transmembrane region" description="Helical" evidence="8">
    <location>
        <begin position="388"/>
        <end position="413"/>
    </location>
</feature>
<dbReference type="AlphaFoldDB" id="E8M705"/>
<gene>
    <name evidence="11" type="ORF">VISI1226_04280</name>
</gene>
<organism evidence="11 12">
    <name type="scientific">Vibrio sinaloensis DSM 21326</name>
    <dbReference type="NCBI Taxonomy" id="945550"/>
    <lineage>
        <taxon>Bacteria</taxon>
        <taxon>Pseudomonadati</taxon>
        <taxon>Pseudomonadota</taxon>
        <taxon>Gammaproteobacteria</taxon>
        <taxon>Vibrionales</taxon>
        <taxon>Vibrionaceae</taxon>
        <taxon>Vibrio</taxon>
        <taxon>Vibrio oreintalis group</taxon>
    </lineage>
</organism>
<dbReference type="Proteomes" id="UP000006228">
    <property type="component" value="Unassembled WGS sequence"/>
</dbReference>
<feature type="coiled-coil region" evidence="7">
    <location>
        <begin position="50"/>
        <end position="91"/>
    </location>
</feature>
<feature type="chain" id="PRO_5003224814" evidence="9">
    <location>
        <begin position="21"/>
        <end position="448"/>
    </location>
</feature>
<keyword evidence="7" id="KW-0175">Coiled coil</keyword>
<feature type="transmembrane region" description="Helical" evidence="8">
    <location>
        <begin position="350"/>
        <end position="368"/>
    </location>
</feature>
<evidence type="ECO:0000256" key="9">
    <source>
        <dbReference type="SAM" id="SignalP"/>
    </source>
</evidence>
<name>E8M705_PHOS4</name>
<evidence type="ECO:0000313" key="12">
    <source>
        <dbReference type="Proteomes" id="UP000006228"/>
    </source>
</evidence>
<keyword evidence="6" id="KW-0813">Transport</keyword>
<evidence type="ECO:0000256" key="5">
    <source>
        <dbReference type="ARBA" id="ARBA00023136"/>
    </source>
</evidence>
<dbReference type="GO" id="GO:0017038">
    <property type="term" value="P:protein import"/>
    <property type="evidence" value="ECO:0007669"/>
    <property type="project" value="TreeGrafter"/>
</dbReference>
<dbReference type="PIRSF" id="PIRSF037714">
    <property type="entry name" value="TolR"/>
    <property type="match status" value="1"/>
</dbReference>
<dbReference type="Pfam" id="PF01618">
    <property type="entry name" value="MotA_ExbB"/>
    <property type="match status" value="1"/>
</dbReference>
<evidence type="ECO:0000256" key="3">
    <source>
        <dbReference type="ARBA" id="ARBA00022692"/>
    </source>
</evidence>
<evidence type="ECO:0000256" key="4">
    <source>
        <dbReference type="ARBA" id="ARBA00022989"/>
    </source>
</evidence>
<dbReference type="InterPro" id="IPR050790">
    <property type="entry name" value="ExbB/TolQ_transport"/>
</dbReference>
<dbReference type="EMBL" id="AEVT01000061">
    <property type="protein sequence ID" value="EGA70204.1"/>
    <property type="molecule type" value="Genomic_DNA"/>
</dbReference>
<evidence type="ECO:0000259" key="10">
    <source>
        <dbReference type="Pfam" id="PF01618"/>
    </source>
</evidence>
<dbReference type="InterPro" id="IPR017270">
    <property type="entry name" value="MotA/TolQ/ExbB-rel"/>
</dbReference>
<dbReference type="eggNOG" id="COG0811">
    <property type="taxonomic scope" value="Bacteria"/>
</dbReference>
<comment type="caution">
    <text evidence="11">The sequence shown here is derived from an EMBL/GenBank/DDBJ whole genome shotgun (WGS) entry which is preliminary data.</text>
</comment>
<dbReference type="PANTHER" id="PTHR30625">
    <property type="entry name" value="PROTEIN TOLQ"/>
    <property type="match status" value="1"/>
</dbReference>
<comment type="subcellular location">
    <subcellularLocation>
        <location evidence="1">Cell membrane</location>
        <topology evidence="1">Multi-pass membrane protein</topology>
    </subcellularLocation>
    <subcellularLocation>
        <location evidence="6">Membrane</location>
        <topology evidence="6">Multi-pass membrane protein</topology>
    </subcellularLocation>
</comment>
<evidence type="ECO:0000256" key="1">
    <source>
        <dbReference type="ARBA" id="ARBA00004651"/>
    </source>
</evidence>
<keyword evidence="5 8" id="KW-0472">Membrane</keyword>
<feature type="signal peptide" evidence="9">
    <location>
        <begin position="1"/>
        <end position="20"/>
    </location>
</feature>
<sequence>MKLAQIFAVASCLLSFHALSASDLVEQVSLQQKSQIAHNQEREAKFEHQEAELLAVKQKLQAEHDRLKQTNSKLSETFTSNELQLAELEQNLRLETGSLGEVFGVAKQAAKELNEGLNVTVSGAGQPDTLKELNQLVETNRMPDMVQLTRLWHILQRQIHQQSSSQAIQVDQVMQGGQISEQPVFQLGAFALIGQDGFVDWQPDSQLAKPLQKQPSQAPTFDFLTAQSPGEFVSVSLDPTHGQVFDQLAKQPSLMERVESGGVVGMAIVALFLVGMVIAIVRGGVVFSIQRQIAQQLKSPNQPNDNPLGRVLSVLEEQPNRTPEALELRLLEVILDEQSHLEKGLSMLKLLAALAPMLGLLGTVTGMIETFQVITLFGGGDAKVMAGGISTALVTTVMGLVAAMPLLLAHNLLSTQAEKLRNILEKQGVAIVAEQAERASLKPAEQPL</sequence>
<dbReference type="InterPro" id="IPR002898">
    <property type="entry name" value="MotA_ExbB_proton_chnl"/>
</dbReference>
<feature type="domain" description="MotA/TolQ/ExbB proton channel" evidence="10">
    <location>
        <begin position="318"/>
        <end position="425"/>
    </location>
</feature>
<dbReference type="GO" id="GO:0005886">
    <property type="term" value="C:plasma membrane"/>
    <property type="evidence" value="ECO:0007669"/>
    <property type="project" value="UniProtKB-SubCell"/>
</dbReference>
<keyword evidence="2" id="KW-1003">Cell membrane</keyword>
<evidence type="ECO:0000256" key="7">
    <source>
        <dbReference type="SAM" id="Coils"/>
    </source>
</evidence>
<evidence type="ECO:0000313" key="11">
    <source>
        <dbReference type="EMBL" id="EGA70204.1"/>
    </source>
</evidence>
<evidence type="ECO:0000256" key="6">
    <source>
        <dbReference type="RuleBase" id="RU004057"/>
    </source>
</evidence>
<feature type="transmembrane region" description="Helical" evidence="8">
    <location>
        <begin position="263"/>
        <end position="289"/>
    </location>
</feature>
<accession>E8M705</accession>
<dbReference type="PANTHER" id="PTHR30625:SF11">
    <property type="entry name" value="MOTA_TOLQ_EXBB PROTON CHANNEL DOMAIN-CONTAINING PROTEIN"/>
    <property type="match status" value="1"/>
</dbReference>
<keyword evidence="3 8" id="KW-0812">Transmembrane</keyword>
<keyword evidence="6" id="KW-0653">Protein transport</keyword>